<accession>A0A385SWH5</accession>
<evidence type="ECO:0000313" key="2">
    <source>
        <dbReference type="Proteomes" id="UP000266183"/>
    </source>
</evidence>
<name>A0A385SWH5_9BACT</name>
<dbReference type="SUPFAM" id="SSF50494">
    <property type="entry name" value="Trypsin-like serine proteases"/>
    <property type="match status" value="1"/>
</dbReference>
<keyword evidence="2" id="KW-1185">Reference proteome</keyword>
<sequence>MFLLSVAHVTDHELSTCIELGLPPKDLQSPLYSVGSMRYFDAYYLPTDLKDVEIKEIEDFNLIFDETLDITFCELKTIPPILQPAWDFGAFKIEGGSKAVLNLNDAGVPDASLVHGFCGRIRHDLRDIRLISRPTLHLDLKFQGTFGRFHLFSSPKVITDVDDYRGCSGAPILDETGKLVGLVQSVVSNTTSVYAFSIDECRRLIDIAIATNML</sequence>
<reference evidence="2" key="1">
    <citation type="submission" date="2018-09" db="EMBL/GenBank/DDBJ databases">
        <title>Chryseolinea sp. KIS68-18 isolated from soil.</title>
        <authorList>
            <person name="Weon H.-Y."/>
            <person name="Kwon S.-W."/>
            <person name="Lee S.A."/>
        </authorList>
    </citation>
    <scope>NUCLEOTIDE SEQUENCE [LARGE SCALE GENOMIC DNA]</scope>
    <source>
        <strain evidence="2">KIS68-18</strain>
    </source>
</reference>
<dbReference type="KEGG" id="chk:D4L85_33440"/>
<dbReference type="AlphaFoldDB" id="A0A385SWH5"/>
<dbReference type="InterPro" id="IPR009003">
    <property type="entry name" value="Peptidase_S1_PA"/>
</dbReference>
<dbReference type="Proteomes" id="UP000266183">
    <property type="component" value="Chromosome"/>
</dbReference>
<gene>
    <name evidence="1" type="ORF">D4L85_33440</name>
</gene>
<proteinExistence type="predicted"/>
<evidence type="ECO:0000313" key="1">
    <source>
        <dbReference type="EMBL" id="AYB35192.1"/>
    </source>
</evidence>
<evidence type="ECO:0008006" key="3">
    <source>
        <dbReference type="Google" id="ProtNLM"/>
    </source>
</evidence>
<protein>
    <recommendedName>
        <fullName evidence="3">Serine protease</fullName>
    </recommendedName>
</protein>
<organism evidence="1 2">
    <name type="scientific">Chryseolinea soli</name>
    <dbReference type="NCBI Taxonomy" id="2321403"/>
    <lineage>
        <taxon>Bacteria</taxon>
        <taxon>Pseudomonadati</taxon>
        <taxon>Bacteroidota</taxon>
        <taxon>Cytophagia</taxon>
        <taxon>Cytophagales</taxon>
        <taxon>Fulvivirgaceae</taxon>
        <taxon>Chryseolinea</taxon>
    </lineage>
</organism>
<dbReference type="EMBL" id="CP032382">
    <property type="protein sequence ID" value="AYB35192.1"/>
    <property type="molecule type" value="Genomic_DNA"/>
</dbReference>